<name>A0AAD5DYK6_9CHLO</name>
<feature type="domain" description="WW" evidence="3">
    <location>
        <begin position="372"/>
        <end position="400"/>
    </location>
</feature>
<dbReference type="Gene3D" id="2.30.29.30">
    <property type="entry name" value="Pleckstrin-homology domain (PH domain)/Phosphotyrosine-binding domain (PTB)"/>
    <property type="match status" value="1"/>
</dbReference>
<dbReference type="EMBL" id="JADXDR010000048">
    <property type="protein sequence ID" value="KAI7842789.1"/>
    <property type="molecule type" value="Genomic_DNA"/>
</dbReference>
<evidence type="ECO:0000259" key="2">
    <source>
        <dbReference type="PROSITE" id="PS50003"/>
    </source>
</evidence>
<dbReference type="InterPro" id="IPR011993">
    <property type="entry name" value="PH-like_dom_sf"/>
</dbReference>
<dbReference type="GO" id="GO:0000813">
    <property type="term" value="C:ESCRT I complex"/>
    <property type="evidence" value="ECO:0007669"/>
    <property type="project" value="TreeGrafter"/>
</dbReference>
<comment type="caution">
    <text evidence="4">The sequence shown here is derived from an EMBL/GenBank/DDBJ whole genome shotgun (WGS) entry which is preliminary data.</text>
</comment>
<dbReference type="SMART" id="SM00233">
    <property type="entry name" value="PH"/>
    <property type="match status" value="1"/>
</dbReference>
<evidence type="ECO:0000313" key="5">
    <source>
        <dbReference type="Proteomes" id="UP001205105"/>
    </source>
</evidence>
<dbReference type="AlphaFoldDB" id="A0AAD5DYK6"/>
<dbReference type="CDD" id="cd00201">
    <property type="entry name" value="WW"/>
    <property type="match status" value="1"/>
</dbReference>
<dbReference type="InterPro" id="IPR001202">
    <property type="entry name" value="WW_dom"/>
</dbReference>
<dbReference type="PANTHER" id="PTHR46977">
    <property type="entry name" value="PROTEIN FREE1"/>
    <property type="match status" value="1"/>
</dbReference>
<feature type="region of interest" description="Disordered" evidence="1">
    <location>
        <begin position="323"/>
        <end position="346"/>
    </location>
</feature>
<keyword evidence="5" id="KW-1185">Reference proteome</keyword>
<accession>A0AAD5DYK6</accession>
<dbReference type="InterPro" id="IPR001849">
    <property type="entry name" value="PH_domain"/>
</dbReference>
<dbReference type="GO" id="GO:0036258">
    <property type="term" value="P:multivesicular body assembly"/>
    <property type="evidence" value="ECO:0007669"/>
    <property type="project" value="InterPro"/>
</dbReference>
<dbReference type="GO" id="GO:0043130">
    <property type="term" value="F:ubiquitin binding"/>
    <property type="evidence" value="ECO:0007669"/>
    <property type="project" value="InterPro"/>
</dbReference>
<dbReference type="PANTHER" id="PTHR46977:SF1">
    <property type="entry name" value="PROTEIN FREE1"/>
    <property type="match status" value="1"/>
</dbReference>
<dbReference type="Gene3D" id="2.20.70.10">
    <property type="match status" value="1"/>
</dbReference>
<dbReference type="Pfam" id="PF00397">
    <property type="entry name" value="WW"/>
    <property type="match status" value="1"/>
</dbReference>
<gene>
    <name evidence="4" type="ORF">COHA_003535</name>
</gene>
<dbReference type="InterPro" id="IPR036020">
    <property type="entry name" value="WW_dom_sf"/>
</dbReference>
<feature type="domain" description="PH" evidence="2">
    <location>
        <begin position="142"/>
        <end position="194"/>
    </location>
</feature>
<evidence type="ECO:0000256" key="1">
    <source>
        <dbReference type="SAM" id="MobiDB-lite"/>
    </source>
</evidence>
<dbReference type="Pfam" id="PF00169">
    <property type="entry name" value="PH"/>
    <property type="match status" value="1"/>
</dbReference>
<organism evidence="4 5">
    <name type="scientific">Chlorella ohadii</name>
    <dbReference type="NCBI Taxonomy" id="2649997"/>
    <lineage>
        <taxon>Eukaryota</taxon>
        <taxon>Viridiplantae</taxon>
        <taxon>Chlorophyta</taxon>
        <taxon>core chlorophytes</taxon>
        <taxon>Trebouxiophyceae</taxon>
        <taxon>Chlorellales</taxon>
        <taxon>Chlorellaceae</taxon>
        <taxon>Chlorella clade</taxon>
        <taxon>Chlorella</taxon>
    </lineage>
</organism>
<dbReference type="GO" id="GO:0070676">
    <property type="term" value="P:intralumenal vesicle formation"/>
    <property type="evidence" value="ECO:0007669"/>
    <property type="project" value="TreeGrafter"/>
</dbReference>
<evidence type="ECO:0000313" key="4">
    <source>
        <dbReference type="EMBL" id="KAI7842789.1"/>
    </source>
</evidence>
<reference evidence="4" key="1">
    <citation type="submission" date="2020-11" db="EMBL/GenBank/DDBJ databases">
        <title>Chlorella ohadii genome sequencing and assembly.</title>
        <authorList>
            <person name="Murik O."/>
            <person name="Treves H."/>
            <person name="Kedem I."/>
            <person name="Shotland Y."/>
            <person name="Kaplan A."/>
        </authorList>
    </citation>
    <scope>NUCLEOTIDE SEQUENCE</scope>
    <source>
        <strain evidence="4">1</strain>
    </source>
</reference>
<dbReference type="Proteomes" id="UP001205105">
    <property type="component" value="Unassembled WGS sequence"/>
</dbReference>
<proteinExistence type="predicted"/>
<dbReference type="SMART" id="SM00456">
    <property type="entry name" value="WW"/>
    <property type="match status" value="1"/>
</dbReference>
<protein>
    <submittedName>
        <fullName evidence="4">Uncharacterized protein</fullName>
    </submittedName>
</protein>
<sequence length="400" mass="41680">MPGERFHVRLLPEDGGGPGERVVVEVGLEGFNVFDSSGGRLQRKYPLHHISRWSMRGSSLILFTRSPVDVEDRSVTLQGDETTIRSVLDTLTCSCMQMAEMLQSGQGPDGAGAAAANSLNALLRKSKKPALLTADQVEFWRAPEKAGWMQSQGEHIKTWRRRWFVLKQGFLFRFADDKVGPSSKPRGIVDLSTVTDVSDGGATTGRPKSIKLSTANGHICYLCDSETAQVGAGRHGGASGSGGGRPGGYGGGGGGGSDYGYVTVDYGSIAGANAVPDTAPAAGYGSGAPAAGYGSGQSGAYAAPADAYGGYGQAPQAGLQQAAPQQAYGGYPPAGQQQASEYGQQQQAGYAGGNLMDAVTAPQAVQQAQSGSPWQVHYTAEGRPYFYNTQTGVTQWNAPA</sequence>
<dbReference type="GO" id="GO:0031902">
    <property type="term" value="C:late endosome membrane"/>
    <property type="evidence" value="ECO:0007669"/>
    <property type="project" value="TreeGrafter"/>
</dbReference>
<dbReference type="SUPFAM" id="SSF50729">
    <property type="entry name" value="PH domain-like"/>
    <property type="match status" value="1"/>
</dbReference>
<dbReference type="PROSITE" id="PS50003">
    <property type="entry name" value="PH_DOMAIN"/>
    <property type="match status" value="1"/>
</dbReference>
<dbReference type="SUPFAM" id="SSF51045">
    <property type="entry name" value="WW domain"/>
    <property type="match status" value="1"/>
</dbReference>
<dbReference type="PROSITE" id="PS50020">
    <property type="entry name" value="WW_DOMAIN_2"/>
    <property type="match status" value="1"/>
</dbReference>
<dbReference type="InterPro" id="IPR045893">
    <property type="entry name" value="FREE1"/>
</dbReference>
<evidence type="ECO:0000259" key="3">
    <source>
        <dbReference type="PROSITE" id="PS50020"/>
    </source>
</evidence>